<proteinExistence type="predicted"/>
<feature type="non-terminal residue" evidence="1">
    <location>
        <position position="103"/>
    </location>
</feature>
<organism evidence="1">
    <name type="scientific">Clastoptera arizonana</name>
    <name type="common">Arizona spittle bug</name>
    <dbReference type="NCBI Taxonomy" id="38151"/>
    <lineage>
        <taxon>Eukaryota</taxon>
        <taxon>Metazoa</taxon>
        <taxon>Ecdysozoa</taxon>
        <taxon>Arthropoda</taxon>
        <taxon>Hexapoda</taxon>
        <taxon>Insecta</taxon>
        <taxon>Pterygota</taxon>
        <taxon>Neoptera</taxon>
        <taxon>Paraneoptera</taxon>
        <taxon>Hemiptera</taxon>
        <taxon>Auchenorrhyncha</taxon>
        <taxon>Cercopoidea</taxon>
        <taxon>Clastopteridae</taxon>
        <taxon>Clastoptera</taxon>
    </lineage>
</organism>
<gene>
    <name evidence="1" type="ORF">g.20097</name>
</gene>
<feature type="non-terminal residue" evidence="1">
    <location>
        <position position="1"/>
    </location>
</feature>
<evidence type="ECO:0000313" key="1">
    <source>
        <dbReference type="EMBL" id="JAS23921.1"/>
    </source>
</evidence>
<protein>
    <submittedName>
        <fullName evidence="1">Uncharacterized protein</fullName>
    </submittedName>
</protein>
<sequence length="103" mass="11598">DFHNLAKPANLSNSAVLRMLEEEENRARGQDIQDVIKKEIKELGKKPGKEYTWPPQSTAPKPVRWILAPDLVVPQPGIKRVAWPPPPEDAELVVQEQAPVYAQ</sequence>
<accession>A0A1B6DDZ4</accession>
<reference evidence="1" key="1">
    <citation type="submission" date="2015-12" db="EMBL/GenBank/DDBJ databases">
        <title>De novo transcriptome assembly of four potential Pierce s Disease insect vectors from Arizona vineyards.</title>
        <authorList>
            <person name="Tassone E.E."/>
        </authorList>
    </citation>
    <scope>NUCLEOTIDE SEQUENCE</scope>
</reference>
<dbReference type="AlphaFoldDB" id="A0A1B6DDZ4"/>
<name>A0A1B6DDZ4_9HEMI</name>
<dbReference type="EMBL" id="GEDC01013377">
    <property type="protein sequence ID" value="JAS23921.1"/>
    <property type="molecule type" value="Transcribed_RNA"/>
</dbReference>